<name>A0A6J7Q5W2_9ZZZZ</name>
<dbReference type="Pfam" id="PF02515">
    <property type="entry name" value="CoA_transf_3"/>
    <property type="match status" value="1"/>
</dbReference>
<dbReference type="AlphaFoldDB" id="A0A6J7Q5W2"/>
<evidence type="ECO:0000313" key="3">
    <source>
        <dbReference type="EMBL" id="CAB5011509.1"/>
    </source>
</evidence>
<feature type="region of interest" description="Disordered" evidence="2">
    <location>
        <begin position="330"/>
        <end position="366"/>
    </location>
</feature>
<reference evidence="3" key="1">
    <citation type="submission" date="2020-05" db="EMBL/GenBank/DDBJ databases">
        <authorList>
            <person name="Chiriac C."/>
            <person name="Salcher M."/>
            <person name="Ghai R."/>
            <person name="Kavagutti S V."/>
        </authorList>
    </citation>
    <scope>NUCLEOTIDE SEQUENCE</scope>
</reference>
<dbReference type="InterPro" id="IPR044855">
    <property type="entry name" value="CoA-Trfase_III_dom3_sf"/>
</dbReference>
<dbReference type="EMBL" id="CAFBOZ010000179">
    <property type="protein sequence ID" value="CAB5011509.1"/>
    <property type="molecule type" value="Genomic_DNA"/>
</dbReference>
<protein>
    <submittedName>
        <fullName evidence="3">Unannotated protein</fullName>
    </submittedName>
</protein>
<organism evidence="3">
    <name type="scientific">freshwater metagenome</name>
    <dbReference type="NCBI Taxonomy" id="449393"/>
    <lineage>
        <taxon>unclassified sequences</taxon>
        <taxon>metagenomes</taxon>
        <taxon>ecological metagenomes</taxon>
    </lineage>
</organism>
<keyword evidence="1" id="KW-0808">Transferase</keyword>
<dbReference type="PANTHER" id="PTHR48207:SF3">
    <property type="entry name" value="SUCCINATE--HYDROXYMETHYLGLUTARATE COA-TRANSFERASE"/>
    <property type="match status" value="1"/>
</dbReference>
<proteinExistence type="predicted"/>
<dbReference type="Gene3D" id="3.30.1540.10">
    <property type="entry name" value="formyl-coa transferase, domain 3"/>
    <property type="match status" value="1"/>
</dbReference>
<dbReference type="InterPro" id="IPR023606">
    <property type="entry name" value="CoA-Trfase_III_dom_1_sf"/>
</dbReference>
<accession>A0A6J7Q5W2</accession>
<dbReference type="SUPFAM" id="SSF89796">
    <property type="entry name" value="CoA-transferase family III (CaiB/BaiF)"/>
    <property type="match status" value="1"/>
</dbReference>
<dbReference type="InterPro" id="IPR003673">
    <property type="entry name" value="CoA-Trfase_fam_III"/>
</dbReference>
<dbReference type="GO" id="GO:0008410">
    <property type="term" value="F:CoA-transferase activity"/>
    <property type="evidence" value="ECO:0007669"/>
    <property type="project" value="TreeGrafter"/>
</dbReference>
<gene>
    <name evidence="3" type="ORF">UFOPK3992_01251</name>
</gene>
<evidence type="ECO:0000256" key="1">
    <source>
        <dbReference type="ARBA" id="ARBA00022679"/>
    </source>
</evidence>
<evidence type="ECO:0000256" key="2">
    <source>
        <dbReference type="SAM" id="MobiDB-lite"/>
    </source>
</evidence>
<dbReference type="Gene3D" id="3.40.50.10540">
    <property type="entry name" value="Crotonobetainyl-coa:carnitine coa-transferase, domain 1"/>
    <property type="match status" value="1"/>
</dbReference>
<dbReference type="InterPro" id="IPR050483">
    <property type="entry name" value="CoA-transferase_III_domain"/>
</dbReference>
<dbReference type="PANTHER" id="PTHR48207">
    <property type="entry name" value="SUCCINATE--HYDROXYMETHYLGLUTARATE COA-TRANSFERASE"/>
    <property type="match status" value="1"/>
</dbReference>
<sequence length="366" mass="38888">MSAMALLAGVTVVDLSTRVPARLASRLLSDLGATVMRPSSILVDGPELGAETQSRDAYTALLDRGKVALQAQSVDDVWAALSGADAVVLDEGSPDVWALFESMPDSRPGTVTVTPFGGTGRRSGWRGGDLIAQASGGLLRITGDADRQPMPLPPDVTHGVVGVQVAIALVSIVRSRRLGTVDDIDLSVQDGVVGILEGAVTPAQMAGTVRERMGTMHPSVHGIGLQHTRDGRWVLFGTCPRPAMWDSLADVLGRPDWSANERWLDARLRREDSTEVDDAAAPTIEALDVGDFYGPMLARGVPVGVVNELHQVLNWDQIVEREFIDVIDGPEGRRDRAPGVVPRLASDNLSADDNTTTTTTKSGAPR</sequence>